<dbReference type="KEGG" id="ido:I598_0401"/>
<dbReference type="GO" id="GO:0071949">
    <property type="term" value="F:FAD binding"/>
    <property type="evidence" value="ECO:0007669"/>
    <property type="project" value="InterPro"/>
</dbReference>
<evidence type="ECO:0000259" key="6">
    <source>
        <dbReference type="PROSITE" id="PS51387"/>
    </source>
</evidence>
<dbReference type="InterPro" id="IPR036318">
    <property type="entry name" value="FAD-bd_PCMH-like_sf"/>
</dbReference>
<keyword evidence="3" id="KW-0285">Flavoprotein</keyword>
<evidence type="ECO:0000256" key="1">
    <source>
        <dbReference type="ARBA" id="ARBA00001974"/>
    </source>
</evidence>
<name>A0A161I1C7_9MICO</name>
<dbReference type="InterPro" id="IPR006093">
    <property type="entry name" value="Oxy_OxRdtase_FAD_BS"/>
</dbReference>
<dbReference type="SUPFAM" id="SSF56176">
    <property type="entry name" value="FAD-binding/transporter-associated domain-like"/>
    <property type="match status" value="1"/>
</dbReference>
<sequence length="481" mass="49325">MSRTTGPTTALDVPTSEHLAAATDAAAALARTISGTVLRPDDDGYEEALPGYNLALDHRPAFVVRAATPGDVALTVRAAVAHGLGVGVRSTGHSAAATGPADVLLDTSGLARLEVDPLSRTATVGAGVRWQAVLDAAAPHGLGGLCGSSPQVGVVGYTLGGGLGPSARTFGFAADHVRSIDVVTPSGDLVTATPTRHTDLFWALRGAGGAYGVVTAMTFDLIPAAVVRAGALWFDVGDAPAVVHRWRELVTDLPDAVSTSVVRLNLPPLPDLPAPLRGRAVVAVRYVRHGDLDAPDPLVDALRTTAAPVLDTVGDLPYSALGAVHADPEDPMPLLDRGVALRELPAEAVDAFLAATPADSPVVLAELRLLGGAVARPPAVPSAVAGRDAAYTLFVGALGWPAGPPDAAEHLQRVVDALAPWSTGGSLLNFAGPRDAASARQVRTAFGPAAYDRLVTLRRRLDPHGVLDPTSRWAVVSDRVG</sequence>
<comment type="similarity">
    <text evidence="2">Belongs to the oxygen-dependent FAD-linked oxidoreductase family.</text>
</comment>
<dbReference type="OrthoDB" id="9775082at2"/>
<dbReference type="PANTHER" id="PTHR42973">
    <property type="entry name" value="BINDING OXIDOREDUCTASE, PUTATIVE (AFU_ORTHOLOGUE AFUA_1G17690)-RELATED"/>
    <property type="match status" value="1"/>
</dbReference>
<gene>
    <name evidence="7" type="primary">mcrA</name>
    <name evidence="7" type="ORF">I598_0401</name>
</gene>
<dbReference type="AlphaFoldDB" id="A0A161I1C7"/>
<dbReference type="InterPro" id="IPR016167">
    <property type="entry name" value="FAD-bd_PCMH_sub1"/>
</dbReference>
<accession>A0A161I1C7</accession>
<dbReference type="PROSITE" id="PS00862">
    <property type="entry name" value="OX2_COVAL_FAD"/>
    <property type="match status" value="1"/>
</dbReference>
<reference evidence="7 8" key="1">
    <citation type="submission" date="2016-01" db="EMBL/GenBank/DDBJ databases">
        <title>Complete genome sequence of a soil Actinobacterium, Isoptericola dokdonensis DS-3.</title>
        <authorList>
            <person name="Kwon S.-K."/>
            <person name="Kim J.F."/>
        </authorList>
    </citation>
    <scope>NUCLEOTIDE SEQUENCE [LARGE SCALE GENOMIC DNA]</scope>
    <source>
        <strain evidence="7 8">DS-3</strain>
    </source>
</reference>
<evidence type="ECO:0000313" key="8">
    <source>
        <dbReference type="Proteomes" id="UP000076794"/>
    </source>
</evidence>
<keyword evidence="8" id="KW-1185">Reference proteome</keyword>
<dbReference type="InterPro" id="IPR006094">
    <property type="entry name" value="Oxid_FAD_bind_N"/>
</dbReference>
<evidence type="ECO:0000256" key="5">
    <source>
        <dbReference type="ARBA" id="ARBA00023002"/>
    </source>
</evidence>
<dbReference type="Gene3D" id="3.30.43.10">
    <property type="entry name" value="Uridine Diphospho-n-acetylenolpyruvylglucosamine Reductase, domain 2"/>
    <property type="match status" value="1"/>
</dbReference>
<dbReference type="Proteomes" id="UP000076794">
    <property type="component" value="Chromosome"/>
</dbReference>
<organism evidence="7 8">
    <name type="scientific">Isoptericola dokdonensis DS-3</name>
    <dbReference type="NCBI Taxonomy" id="1300344"/>
    <lineage>
        <taxon>Bacteria</taxon>
        <taxon>Bacillati</taxon>
        <taxon>Actinomycetota</taxon>
        <taxon>Actinomycetes</taxon>
        <taxon>Micrococcales</taxon>
        <taxon>Promicromonosporaceae</taxon>
        <taxon>Isoptericola</taxon>
    </lineage>
</organism>
<feature type="domain" description="FAD-binding PCMH-type" evidence="6">
    <location>
        <begin position="56"/>
        <end position="224"/>
    </location>
</feature>
<dbReference type="GO" id="GO:0016491">
    <property type="term" value="F:oxidoreductase activity"/>
    <property type="evidence" value="ECO:0007669"/>
    <property type="project" value="UniProtKB-KW"/>
</dbReference>
<dbReference type="PROSITE" id="PS51387">
    <property type="entry name" value="FAD_PCMH"/>
    <property type="match status" value="1"/>
</dbReference>
<evidence type="ECO:0000256" key="3">
    <source>
        <dbReference type="ARBA" id="ARBA00022630"/>
    </source>
</evidence>
<dbReference type="RefSeq" id="WP_068200825.1">
    <property type="nucleotide sequence ID" value="NZ_CP014209.1"/>
</dbReference>
<evidence type="ECO:0000256" key="2">
    <source>
        <dbReference type="ARBA" id="ARBA00005466"/>
    </source>
</evidence>
<dbReference type="InterPro" id="IPR050416">
    <property type="entry name" value="FAD-linked_Oxidoreductase"/>
</dbReference>
<dbReference type="Pfam" id="PF01565">
    <property type="entry name" value="FAD_binding_4"/>
    <property type="match status" value="1"/>
</dbReference>
<evidence type="ECO:0000313" key="7">
    <source>
        <dbReference type="EMBL" id="ANC29989.1"/>
    </source>
</evidence>
<proteinExistence type="inferred from homology"/>
<dbReference type="PANTHER" id="PTHR42973:SF39">
    <property type="entry name" value="FAD-BINDING PCMH-TYPE DOMAIN-CONTAINING PROTEIN"/>
    <property type="match status" value="1"/>
</dbReference>
<protein>
    <submittedName>
        <fullName evidence="7">Mitomycin radical oxidase</fullName>
        <ecNumber evidence="7">1.5.3.-</ecNumber>
    </submittedName>
</protein>
<dbReference type="STRING" id="1300344.I598_0401"/>
<comment type="cofactor">
    <cofactor evidence="1">
        <name>FAD</name>
        <dbReference type="ChEBI" id="CHEBI:57692"/>
    </cofactor>
</comment>
<dbReference type="InterPro" id="IPR016166">
    <property type="entry name" value="FAD-bd_PCMH"/>
</dbReference>
<dbReference type="InterPro" id="IPR016169">
    <property type="entry name" value="FAD-bd_PCMH_sub2"/>
</dbReference>
<keyword evidence="5 7" id="KW-0560">Oxidoreductase</keyword>
<dbReference type="PATRIC" id="fig|1300344.3.peg.402"/>
<dbReference type="Gene3D" id="3.40.462.20">
    <property type="match status" value="1"/>
</dbReference>
<keyword evidence="4" id="KW-0274">FAD</keyword>
<dbReference type="EC" id="1.5.3.-" evidence="7"/>
<dbReference type="EMBL" id="CP014209">
    <property type="protein sequence ID" value="ANC29989.1"/>
    <property type="molecule type" value="Genomic_DNA"/>
</dbReference>
<dbReference type="Gene3D" id="3.30.465.10">
    <property type="match status" value="1"/>
</dbReference>
<evidence type="ECO:0000256" key="4">
    <source>
        <dbReference type="ARBA" id="ARBA00022827"/>
    </source>
</evidence>